<proteinExistence type="predicted"/>
<dbReference type="InterPro" id="IPR048491">
    <property type="entry name" value="XMAP215_CLASP_TOG"/>
</dbReference>
<keyword evidence="6" id="KW-1185">Reference proteome</keyword>
<comment type="subcellular location">
    <subcellularLocation>
        <location evidence="1">Cytoplasm</location>
    </subcellularLocation>
</comment>
<evidence type="ECO:0000256" key="3">
    <source>
        <dbReference type="SAM" id="MobiDB-lite"/>
    </source>
</evidence>
<evidence type="ECO:0000313" key="5">
    <source>
        <dbReference type="EMBL" id="CAH1402932.1"/>
    </source>
</evidence>
<organism evidence="5 6">
    <name type="scientific">Nezara viridula</name>
    <name type="common">Southern green stink bug</name>
    <name type="synonym">Cimex viridulus</name>
    <dbReference type="NCBI Taxonomy" id="85310"/>
    <lineage>
        <taxon>Eukaryota</taxon>
        <taxon>Metazoa</taxon>
        <taxon>Ecdysozoa</taxon>
        <taxon>Arthropoda</taxon>
        <taxon>Hexapoda</taxon>
        <taxon>Insecta</taxon>
        <taxon>Pterygota</taxon>
        <taxon>Neoptera</taxon>
        <taxon>Paraneoptera</taxon>
        <taxon>Hemiptera</taxon>
        <taxon>Heteroptera</taxon>
        <taxon>Panheteroptera</taxon>
        <taxon>Pentatomomorpha</taxon>
        <taxon>Pentatomoidea</taxon>
        <taxon>Pentatomidae</taxon>
        <taxon>Pentatominae</taxon>
        <taxon>Nezara</taxon>
    </lineage>
</organism>
<dbReference type="SMART" id="SM01349">
    <property type="entry name" value="TOG"/>
    <property type="match status" value="1"/>
</dbReference>
<evidence type="ECO:0000313" key="6">
    <source>
        <dbReference type="Proteomes" id="UP001152798"/>
    </source>
</evidence>
<dbReference type="OrthoDB" id="205662at2759"/>
<feature type="compositionally biased region" description="Basic and acidic residues" evidence="3">
    <location>
        <begin position="544"/>
        <end position="564"/>
    </location>
</feature>
<name>A0A9P0HJN7_NEZVI</name>
<feature type="compositionally biased region" description="Polar residues" evidence="3">
    <location>
        <begin position="617"/>
        <end position="626"/>
    </location>
</feature>
<protein>
    <recommendedName>
        <fullName evidence="4">TOG domain-containing protein</fullName>
    </recommendedName>
</protein>
<keyword evidence="2" id="KW-0963">Cytoplasm</keyword>
<dbReference type="EMBL" id="OV725081">
    <property type="protein sequence ID" value="CAH1402932.1"/>
    <property type="molecule type" value="Genomic_DNA"/>
</dbReference>
<dbReference type="InterPro" id="IPR034085">
    <property type="entry name" value="TOG"/>
</dbReference>
<evidence type="ECO:0000256" key="1">
    <source>
        <dbReference type="ARBA" id="ARBA00004496"/>
    </source>
</evidence>
<dbReference type="GO" id="GO:0000226">
    <property type="term" value="P:microtubule cytoskeleton organization"/>
    <property type="evidence" value="ECO:0007669"/>
    <property type="project" value="UniProtKB-ARBA"/>
</dbReference>
<dbReference type="GO" id="GO:0015631">
    <property type="term" value="F:tubulin binding"/>
    <property type="evidence" value="ECO:0007669"/>
    <property type="project" value="InterPro"/>
</dbReference>
<feature type="region of interest" description="Disordered" evidence="3">
    <location>
        <begin position="605"/>
        <end position="635"/>
    </location>
</feature>
<gene>
    <name evidence="5" type="ORF">NEZAVI_LOCUS11636</name>
</gene>
<reference evidence="5" key="1">
    <citation type="submission" date="2022-01" db="EMBL/GenBank/DDBJ databases">
        <authorList>
            <person name="King R."/>
        </authorList>
    </citation>
    <scope>NUCLEOTIDE SEQUENCE</scope>
</reference>
<evidence type="ECO:0000256" key="2">
    <source>
        <dbReference type="ARBA" id="ARBA00022490"/>
    </source>
</evidence>
<accession>A0A9P0HJN7</accession>
<dbReference type="InterPro" id="IPR011989">
    <property type="entry name" value="ARM-like"/>
</dbReference>
<dbReference type="Gene3D" id="1.25.10.10">
    <property type="entry name" value="Leucine-rich Repeat Variant"/>
    <property type="match status" value="1"/>
</dbReference>
<dbReference type="GO" id="GO:0005737">
    <property type="term" value="C:cytoplasm"/>
    <property type="evidence" value="ECO:0007669"/>
    <property type="project" value="UniProtKB-SubCell"/>
</dbReference>
<feature type="domain" description="TOG" evidence="4">
    <location>
        <begin position="1"/>
        <end position="226"/>
    </location>
</feature>
<evidence type="ECO:0000259" key="4">
    <source>
        <dbReference type="SMART" id="SM01349"/>
    </source>
</evidence>
<feature type="region of interest" description="Disordered" evidence="3">
    <location>
        <begin position="543"/>
        <end position="567"/>
    </location>
</feature>
<sequence>MDENADLRLTIETARKNKNWARRCYAYELAMEYFSLLEPDCYELCSYCDSIPEFLEEKNECCLIRALGAVKVFISRCVDAPSIARTVTKAIIDKLFFSASTKIREIATDIILDFIEWEACNGVLKELMTGALKYDGVRSDECIRVMRYALLDFGPHVVSVYKLIDFIAVLVRNKSFLSINDECSQLLIVIYKCLGAQVRVHLTHILDPNYITAIEDSYEEMRNIPIYHCRFVRYSKDNSSSLRESDEEMFAACRIAEPTSHPSPVSTNYENEEVVTEGDGLVLEADQAYVRDFGRESYYRGGDAGPLANENKGDWNPQRFDNVANYEVDYGIEGANQNQDDQIRLNAYDNAVAYDELDNSNRADSVPELLGDIPDVSLEPDHQRYQWNPNNFEQDHIQPVSAEDNCCQTDGYSLQSANHFEVIIQKLMNKHGTKNVLDWLWVKFNSDLKTPLNGNGIKESTEINLSRNCQSLEDLATGFLSNPEEQHNAGRSGGHQFSSTSNIAKENMEEETICLSESDSISEITPNLCCYCFQKNSIRRLASKKRDANRQDNHRTSENIKDKSGVGNITRFAGSSVDSSVHEIRKENSPFRLKNNGNLFGAMSLRHRGSGDEPSQPALNTQQVPEETTRGEVDQEGRRVQKLFCCISINDTNEEAFQFES</sequence>
<dbReference type="AlphaFoldDB" id="A0A9P0HJN7"/>
<dbReference type="Proteomes" id="UP001152798">
    <property type="component" value="Chromosome 5"/>
</dbReference>
<dbReference type="Pfam" id="PF21041">
    <property type="entry name" value="XMAP215_CLASP_TOG"/>
    <property type="match status" value="1"/>
</dbReference>